<dbReference type="GO" id="GO:0005737">
    <property type="term" value="C:cytoplasm"/>
    <property type="evidence" value="ECO:0007669"/>
    <property type="project" value="TreeGrafter"/>
</dbReference>
<feature type="compositionally biased region" description="Polar residues" evidence="1">
    <location>
        <begin position="709"/>
        <end position="738"/>
    </location>
</feature>
<gene>
    <name evidence="2" type="primary">CEX1</name>
    <name evidence="2" type="ORF">C1Q_01496</name>
</gene>
<feature type="region of interest" description="Disordered" evidence="1">
    <location>
        <begin position="660"/>
        <end position="692"/>
    </location>
</feature>
<reference evidence="2 3" key="1">
    <citation type="journal article" date="2009" name="Genome Res.">
        <title>Genome structure of a Saccharomyces cerevisiae strain widely used in bioethanol production.</title>
        <authorList>
            <person name="Argueso J.L."/>
            <person name="Carazzolle M.F."/>
            <person name="Mieczkowski P.A."/>
            <person name="Duarte F.M."/>
            <person name="Netto O.V."/>
            <person name="Missawa S.K."/>
            <person name="Galzerani F."/>
            <person name="Costa G.G."/>
            <person name="Vidal R.O."/>
            <person name="Noronha M.F."/>
            <person name="Dominska M."/>
            <person name="Andrietta M.G."/>
            <person name="Andrietta S.R."/>
            <person name="Cunha A.F."/>
            <person name="Gomes L.H."/>
            <person name="Tavares F.C."/>
            <person name="Alcarde A.R."/>
            <person name="Dietrich F.S."/>
            <person name="McCusker J.H."/>
            <person name="Petes T.D."/>
            <person name="Pereira G.A."/>
        </authorList>
    </citation>
    <scope>NUCLEOTIDE SEQUENCE [LARGE SCALE GENOMIC DNA]</scope>
    <source>
        <strain evidence="2 3">JAY291</strain>
    </source>
</reference>
<organism evidence="2 3">
    <name type="scientific">Saccharomyces cerevisiae (strain JAY291)</name>
    <name type="common">Baker's yeast</name>
    <dbReference type="NCBI Taxonomy" id="574961"/>
    <lineage>
        <taxon>Eukaryota</taxon>
        <taxon>Fungi</taxon>
        <taxon>Dikarya</taxon>
        <taxon>Ascomycota</taxon>
        <taxon>Saccharomycotina</taxon>
        <taxon>Saccharomycetes</taxon>
        <taxon>Saccharomycetales</taxon>
        <taxon>Saccharomycetaceae</taxon>
        <taxon>Saccharomyces</taxon>
    </lineage>
</organism>
<sequence length="762" mass="84970">MNFSSIFKSISNFQFPYTIEETAITETALWQCFDGTRKADSLPVTIFKAKRSPENESLILNAVHKSKILKIPGLCTVLETFDSDPQSTFIVTERVVPFPWDNLGSLSQNKFGVELGISQLLATLGFLKNFVLGTLSKDSVFINIKGEWVLFGLELCSSKEGLSAFEFASRARSYYNIIGSQLPCEDPNTIDSMGLGLLIKSLMAPSCLPKDWIVNVNMISDGKITIENFRKRLENTETWRSNPLINFYQELRELHIKDPQGKLVVMSNLENLYLESREIFRNLTPGMIENFIIPELCEIIKLLMTQSISSTASPIGMNFNASHKLVPFLAIVLDLTSETNTFPVGFNDLITQSFKLPDRQVRFLLLIYLPKLIGPLSKSEISSRIYPHFIQGLTDSDATLRLQTLKTIPCIVSCLTERQLNNELLRFLAKTQVDSDVEIRTWTVIIISKISTILSTSVGNRSNILATAFTKSLKDPQVKPRLAALYGLEKSIELFDVNTIANKILTVIAPGLLDKSPIVRGRAKILFEEYLEKLEKEAQLIQTNDSTADSEDVKDIDFENYGCDEEDMNKEDDLLAAQFLNNLRLNSPSATTPSNITESEIDSAQDGSGWDDLSDTDGFITNDTTESFDEPTNPVTTANTPKLFGKPIKINKSWNDELNDDGWIQDESGPSKVPQKHTRPQNSTLAKSIAPSSRLSIKKKKTTILAPRNTASSNSTVTTKSSLSNKTARSKPISSIRGSVTKKGNVDGWDDDGDSDSWDTNW</sequence>
<protein>
    <submittedName>
        <fullName evidence="2">Cex1p</fullName>
    </submittedName>
</protein>
<dbReference type="OrthoDB" id="447103at2759"/>
<comment type="caution">
    <text evidence="2">The sequence shown here is derived from an EMBL/GenBank/DDBJ whole genome shotgun (WGS) entry which is preliminary data.</text>
</comment>
<dbReference type="Proteomes" id="UP000008073">
    <property type="component" value="Unassembled WGS sequence"/>
</dbReference>
<dbReference type="InterPro" id="IPR011989">
    <property type="entry name" value="ARM-like"/>
</dbReference>
<dbReference type="SUPFAM" id="SSF48371">
    <property type="entry name" value="ARM repeat"/>
    <property type="match status" value="1"/>
</dbReference>
<dbReference type="InterPro" id="IPR016024">
    <property type="entry name" value="ARM-type_fold"/>
</dbReference>
<feature type="region of interest" description="Disordered" evidence="1">
    <location>
        <begin position="590"/>
        <end position="609"/>
    </location>
</feature>
<dbReference type="GO" id="GO:0006409">
    <property type="term" value="P:tRNA export from nucleus"/>
    <property type="evidence" value="ECO:0007669"/>
    <property type="project" value="TreeGrafter"/>
</dbReference>
<dbReference type="PANTHER" id="PTHR12984">
    <property type="entry name" value="SCY1-RELATED S/T PROTEIN KINASE-LIKE"/>
    <property type="match status" value="1"/>
</dbReference>
<dbReference type="AlphaFoldDB" id="C7GMM4"/>
<accession>C7GMM4</accession>
<dbReference type="Gene3D" id="1.25.10.10">
    <property type="entry name" value="Leucine-rich Repeat Variant"/>
    <property type="match status" value="1"/>
</dbReference>
<dbReference type="Gene3D" id="3.30.200.20">
    <property type="entry name" value="Phosphorylase Kinase, domain 1"/>
    <property type="match status" value="1"/>
</dbReference>
<dbReference type="PANTHER" id="PTHR12984:SF3">
    <property type="entry name" value="N-TERMINAL KINASE-LIKE PROTEIN"/>
    <property type="match status" value="1"/>
</dbReference>
<name>C7GMM4_YEAS2</name>
<dbReference type="Gene3D" id="1.10.510.10">
    <property type="entry name" value="Transferase(Phosphotransferase) domain 1"/>
    <property type="match status" value="1"/>
</dbReference>
<proteinExistence type="predicted"/>
<evidence type="ECO:0000313" key="2">
    <source>
        <dbReference type="EMBL" id="EEU07927.1"/>
    </source>
</evidence>
<evidence type="ECO:0000313" key="3">
    <source>
        <dbReference type="Proteomes" id="UP000008073"/>
    </source>
</evidence>
<evidence type="ECO:0000256" key="1">
    <source>
        <dbReference type="SAM" id="MobiDB-lite"/>
    </source>
</evidence>
<feature type="region of interest" description="Disordered" evidence="1">
    <location>
        <begin position="708"/>
        <end position="762"/>
    </location>
</feature>
<feature type="compositionally biased region" description="Acidic residues" evidence="1">
    <location>
        <begin position="748"/>
        <end position="762"/>
    </location>
</feature>
<dbReference type="EMBL" id="ACFL01000063">
    <property type="protein sequence ID" value="EEU07927.1"/>
    <property type="molecule type" value="Genomic_DNA"/>
</dbReference>
<feature type="compositionally biased region" description="Polar residues" evidence="1">
    <location>
        <begin position="680"/>
        <end position="692"/>
    </location>
</feature>
<dbReference type="InterPro" id="IPR051177">
    <property type="entry name" value="CIK-Related_Protein"/>
</dbReference>